<feature type="region of interest" description="Disordered" evidence="1">
    <location>
        <begin position="64"/>
        <end position="95"/>
    </location>
</feature>
<evidence type="ECO:0000313" key="4">
    <source>
        <dbReference type="Proteomes" id="UP000232412"/>
    </source>
</evidence>
<proteinExistence type="predicted"/>
<name>A0A2H1EG78_9ARCH</name>
<protein>
    <submittedName>
        <fullName evidence="3">Uncharacterized protein</fullName>
    </submittedName>
</protein>
<feature type="compositionally biased region" description="Polar residues" evidence="1">
    <location>
        <begin position="74"/>
        <end position="93"/>
    </location>
</feature>
<keyword evidence="2" id="KW-0472">Membrane</keyword>
<dbReference type="EMBL" id="FRFC01000003">
    <property type="protein sequence ID" value="SHO43669.1"/>
    <property type="molecule type" value="Genomic_DNA"/>
</dbReference>
<evidence type="ECO:0000256" key="1">
    <source>
        <dbReference type="SAM" id="MobiDB-lite"/>
    </source>
</evidence>
<sequence length="152" mass="17187">MERQYDIPTIMTTCLAVAMSIMYFIMPAATQQIFIVFAAISWFLVAICWLALKSTQYMHRLEGHGHEEKKKLTSHSGSQTLQMTSNQISQAKSELNAELDSLKSSLKNKDEEIENLKSEISNLHTLVEIEKLKVDLANLKTLAAKESAKKKK</sequence>
<dbReference type="Proteomes" id="UP000232412">
    <property type="component" value="Unassembled WGS sequence"/>
</dbReference>
<dbReference type="AlphaFoldDB" id="A0A2H1EG78"/>
<accession>A0A2H1EG78</accession>
<dbReference type="RefSeq" id="WP_101009192.1">
    <property type="nucleotide sequence ID" value="NZ_FRFC01000003.1"/>
</dbReference>
<keyword evidence="2" id="KW-1133">Transmembrane helix</keyword>
<dbReference type="OrthoDB" id="9921at2157"/>
<dbReference type="Gene3D" id="3.40.50.300">
    <property type="entry name" value="P-loop containing nucleotide triphosphate hydrolases"/>
    <property type="match status" value="1"/>
</dbReference>
<evidence type="ECO:0000313" key="3">
    <source>
        <dbReference type="EMBL" id="SHO43669.1"/>
    </source>
</evidence>
<organism evidence="3 4">
    <name type="scientific">Nitrosotalea sinensis</name>
    <dbReference type="NCBI Taxonomy" id="1499975"/>
    <lineage>
        <taxon>Archaea</taxon>
        <taxon>Nitrososphaerota</taxon>
        <taxon>Nitrososphaeria</taxon>
        <taxon>Nitrosotaleales</taxon>
        <taxon>Nitrosotaleaceae</taxon>
        <taxon>Nitrosotalea</taxon>
    </lineage>
</organism>
<keyword evidence="4" id="KW-1185">Reference proteome</keyword>
<evidence type="ECO:0000256" key="2">
    <source>
        <dbReference type="SAM" id="Phobius"/>
    </source>
</evidence>
<dbReference type="InterPro" id="IPR027417">
    <property type="entry name" value="P-loop_NTPase"/>
</dbReference>
<reference evidence="4" key="1">
    <citation type="submission" date="2016-12" db="EMBL/GenBank/DDBJ databases">
        <authorList>
            <person name="Herbold C."/>
        </authorList>
    </citation>
    <scope>NUCLEOTIDE SEQUENCE [LARGE SCALE GENOMIC DNA]</scope>
</reference>
<feature type="transmembrane region" description="Helical" evidence="2">
    <location>
        <begin position="32"/>
        <end position="52"/>
    </location>
</feature>
<keyword evidence="2" id="KW-0812">Transmembrane</keyword>
<gene>
    <name evidence="3" type="ORF">NSIN_20136</name>
</gene>
<feature type="transmembrane region" description="Helical" evidence="2">
    <location>
        <begin position="7"/>
        <end position="26"/>
    </location>
</feature>